<protein>
    <submittedName>
        <fullName evidence="2">Trans-aconitate 2-methyltransferase</fullName>
    </submittedName>
</protein>
<dbReference type="InterPro" id="IPR029063">
    <property type="entry name" value="SAM-dependent_MTases_sf"/>
</dbReference>
<dbReference type="Proteomes" id="UP000186817">
    <property type="component" value="Unassembled WGS sequence"/>
</dbReference>
<dbReference type="PANTHER" id="PTHR42912">
    <property type="entry name" value="METHYLTRANSFERASE"/>
    <property type="match status" value="1"/>
</dbReference>
<dbReference type="Pfam" id="PF08241">
    <property type="entry name" value="Methyltransf_11"/>
    <property type="match status" value="1"/>
</dbReference>
<reference evidence="2 3" key="1">
    <citation type="submission" date="2016-02" db="EMBL/GenBank/DDBJ databases">
        <title>Genome analysis of coral dinoflagellate symbionts highlights evolutionary adaptations to a symbiotic lifestyle.</title>
        <authorList>
            <person name="Aranda M."/>
            <person name="Li Y."/>
            <person name="Liew Y.J."/>
            <person name="Baumgarten S."/>
            <person name="Simakov O."/>
            <person name="Wilson M."/>
            <person name="Piel J."/>
            <person name="Ashoor H."/>
            <person name="Bougouffa S."/>
            <person name="Bajic V.B."/>
            <person name="Ryu T."/>
            <person name="Ravasi T."/>
            <person name="Bayer T."/>
            <person name="Micklem G."/>
            <person name="Kim H."/>
            <person name="Bhak J."/>
            <person name="Lajeunesse T.C."/>
            <person name="Voolstra C.R."/>
        </authorList>
    </citation>
    <scope>NUCLEOTIDE SEQUENCE [LARGE SCALE GENOMIC DNA]</scope>
    <source>
        <strain evidence="2 3">CCMP2467</strain>
    </source>
</reference>
<dbReference type="OrthoDB" id="2013972at2759"/>
<sequence>MNDAWQSTSRILSDWWQSKPRRLEASAFLRDILALSELCPNVQIEWQRQFNVPCSALILIWRFIKDFIKRQVLPTLSRCADSKCLTTSPYAGGLDISHARQASEIEAGGRCNFVLPTLKVATFNPGRLGLTSFCNQVLEWRLWDIASTLFDLDVGICFLPGARFPEGAQLPNDFPFVFVGERSPSWDSVGALVRIEAMHAVTVDESRSSSRVLFLNVMHEADNTVSHLCGFYAGPGGDLQTWTVIIEAMQELRSVHSDRVIAAFGIRGSVLLGRLRAKARQVKIARPSPIGDSPSLCPDSFGSYEDFQVAVKSLVSSRNSSRLFHFAELQRQSPAAAQQFVSDFLNKHNGFEIALVDPDSNEPLGVAQTIETLQTDLEDRANNDFPQSEEERNEVQIQISSLRHSGGFFPQNAVSVISGAAKVEFETQDVTIRHVLATCSQEPFWAHLVQQDIALLQSGNVDVFMQRIFSFDADLSILGSRVEFVGRTILAVADQLSARPKTEPETHGEEGLRSAKPWELLSGIAKDAARSWFVQRAEDRGIPWRFSVERMQAQQEQLEATYRKICDESIEYPDYYQKAFHGYDGGNLNWAAAHELEAATKSMCLGYYDGLSWQDAQEIFRGSARRSVAEYWQLGERGHESPEALLDVGCSGGFSTKEMAMAFPTASAVGLDLSPYFLSVAKQSYPDLSFVHANAECTGLPDASYDVVTLNFLLHELPLEASRNVLKEAYRLLKPGGVLAVLDVDAKRLQALPAFRPGEGPGKLEGEYFSLDLSAELNAFGFVDVRGGDNDPVNALTLARKSI</sequence>
<dbReference type="PANTHER" id="PTHR42912:SF80">
    <property type="entry name" value="METHYLTRANSFERASE DOMAIN-CONTAINING PROTEIN"/>
    <property type="match status" value="1"/>
</dbReference>
<name>A0A1Q9F4L7_SYMMI</name>
<dbReference type="GO" id="GO:0032259">
    <property type="term" value="P:methylation"/>
    <property type="evidence" value="ECO:0007669"/>
    <property type="project" value="UniProtKB-KW"/>
</dbReference>
<keyword evidence="3" id="KW-1185">Reference proteome</keyword>
<dbReference type="SUPFAM" id="SSF53335">
    <property type="entry name" value="S-adenosyl-L-methionine-dependent methyltransferases"/>
    <property type="match status" value="1"/>
</dbReference>
<dbReference type="InterPro" id="IPR050508">
    <property type="entry name" value="Methyltransf_Superfamily"/>
</dbReference>
<organism evidence="2 3">
    <name type="scientific">Symbiodinium microadriaticum</name>
    <name type="common">Dinoflagellate</name>
    <name type="synonym">Zooxanthella microadriatica</name>
    <dbReference type="NCBI Taxonomy" id="2951"/>
    <lineage>
        <taxon>Eukaryota</taxon>
        <taxon>Sar</taxon>
        <taxon>Alveolata</taxon>
        <taxon>Dinophyceae</taxon>
        <taxon>Suessiales</taxon>
        <taxon>Symbiodiniaceae</taxon>
        <taxon>Symbiodinium</taxon>
    </lineage>
</organism>
<dbReference type="GO" id="GO:0008757">
    <property type="term" value="F:S-adenosylmethionine-dependent methyltransferase activity"/>
    <property type="evidence" value="ECO:0007669"/>
    <property type="project" value="InterPro"/>
</dbReference>
<dbReference type="CDD" id="cd02440">
    <property type="entry name" value="AdoMet_MTases"/>
    <property type="match status" value="1"/>
</dbReference>
<dbReference type="AlphaFoldDB" id="A0A1Q9F4L7"/>
<dbReference type="EMBL" id="LSRX01000013">
    <property type="protein sequence ID" value="OLQ14582.1"/>
    <property type="molecule type" value="Genomic_DNA"/>
</dbReference>
<proteinExistence type="predicted"/>
<accession>A0A1Q9F4L7</accession>
<evidence type="ECO:0000313" key="3">
    <source>
        <dbReference type="Proteomes" id="UP000186817"/>
    </source>
</evidence>
<keyword evidence="2" id="KW-0489">Methyltransferase</keyword>
<dbReference type="Gene3D" id="3.40.50.150">
    <property type="entry name" value="Vaccinia Virus protein VP39"/>
    <property type="match status" value="1"/>
</dbReference>
<gene>
    <name evidence="2" type="primary">tam</name>
    <name evidence="2" type="ORF">AK812_SmicGene1251</name>
</gene>
<feature type="domain" description="Methyltransferase type 11" evidence="1">
    <location>
        <begin position="646"/>
        <end position="740"/>
    </location>
</feature>
<evidence type="ECO:0000259" key="1">
    <source>
        <dbReference type="Pfam" id="PF08241"/>
    </source>
</evidence>
<comment type="caution">
    <text evidence="2">The sequence shown here is derived from an EMBL/GenBank/DDBJ whole genome shotgun (WGS) entry which is preliminary data.</text>
</comment>
<dbReference type="InterPro" id="IPR013216">
    <property type="entry name" value="Methyltransf_11"/>
</dbReference>
<evidence type="ECO:0000313" key="2">
    <source>
        <dbReference type="EMBL" id="OLQ14582.1"/>
    </source>
</evidence>
<keyword evidence="2" id="KW-0808">Transferase</keyword>